<evidence type="ECO:0000313" key="1">
    <source>
        <dbReference type="EMBL" id="PWE58223.1"/>
    </source>
</evidence>
<dbReference type="AlphaFoldDB" id="A0A2U2DY30"/>
<name>A0A2U2DY30_9HYPH</name>
<organism evidence="1 2">
    <name type="scientific">Metarhizobium album</name>
    <dbReference type="NCBI Taxonomy" id="2182425"/>
    <lineage>
        <taxon>Bacteria</taxon>
        <taxon>Pseudomonadati</taxon>
        <taxon>Pseudomonadota</taxon>
        <taxon>Alphaproteobacteria</taxon>
        <taxon>Hyphomicrobiales</taxon>
        <taxon>Rhizobiaceae</taxon>
        <taxon>Metarhizobium</taxon>
    </lineage>
</organism>
<reference evidence="1 2" key="1">
    <citation type="submission" date="2018-05" db="EMBL/GenBank/DDBJ databases">
        <title>The draft genome of strain NS-104.</title>
        <authorList>
            <person name="Hang P."/>
            <person name="Jiang J."/>
        </authorList>
    </citation>
    <scope>NUCLEOTIDE SEQUENCE [LARGE SCALE GENOMIC DNA]</scope>
    <source>
        <strain evidence="1 2">NS-104</strain>
    </source>
</reference>
<accession>A0A2U2DY30</accession>
<sequence>MKPVPGAYYDALLVSEIHPPFNRGRKPARGRQNKAGARMSRAGFVFLFDTVGLAYPAFG</sequence>
<protein>
    <submittedName>
        <fullName evidence="1">Uncharacterized protein</fullName>
    </submittedName>
</protein>
<comment type="caution">
    <text evidence="1">The sequence shown here is derived from an EMBL/GenBank/DDBJ whole genome shotgun (WGS) entry which is preliminary data.</text>
</comment>
<keyword evidence="2" id="KW-1185">Reference proteome</keyword>
<evidence type="ECO:0000313" key="2">
    <source>
        <dbReference type="Proteomes" id="UP000245252"/>
    </source>
</evidence>
<gene>
    <name evidence="1" type="ORF">DEM27_03335</name>
</gene>
<dbReference type="EMBL" id="QFBC01000001">
    <property type="protein sequence ID" value="PWE58223.1"/>
    <property type="molecule type" value="Genomic_DNA"/>
</dbReference>
<proteinExistence type="predicted"/>
<dbReference type="Proteomes" id="UP000245252">
    <property type="component" value="Unassembled WGS sequence"/>
</dbReference>